<evidence type="ECO:0000313" key="2">
    <source>
        <dbReference type="Proteomes" id="UP000558089"/>
    </source>
</evidence>
<comment type="caution">
    <text evidence="1">The sequence shown here is derived from an EMBL/GenBank/DDBJ whole genome shotgun (WGS) entry which is preliminary data.</text>
</comment>
<evidence type="ECO:0000313" key="1">
    <source>
        <dbReference type="EMBL" id="NVN18742.1"/>
    </source>
</evidence>
<sequence length="143" mass="16100">MTEIDGVVFWIDSNIIHCTVGKEHQGRILEDNVAKIFASGISTLSNGRYLPLLIDLREVGIFDAFRLFAILSPPSLLDFSVLSTSFLVRSNALRIMLSVYCVATGNAFWNTLHNNPKVALNQCFGRFKMACMDNRRMVGAWKR</sequence>
<dbReference type="Proteomes" id="UP000558089">
    <property type="component" value="Unassembled WGS sequence"/>
</dbReference>
<organism evidence="1 2">
    <name type="scientific">Flagellimonas chongwuensis</name>
    <dbReference type="NCBI Taxonomy" id="2697365"/>
    <lineage>
        <taxon>Bacteria</taxon>
        <taxon>Pseudomonadati</taxon>
        <taxon>Bacteroidota</taxon>
        <taxon>Flavobacteriia</taxon>
        <taxon>Flavobacteriales</taxon>
        <taxon>Flavobacteriaceae</taxon>
        <taxon>Flagellimonas</taxon>
    </lineage>
</organism>
<name>A0A850NJQ0_9FLAO</name>
<reference evidence="1 2" key="1">
    <citation type="submission" date="2020-01" db="EMBL/GenBank/DDBJ databases">
        <title>Draft Genome Analysis of Muricauda sp. HICW Isolated from coastal seawater of PR China.</title>
        <authorList>
            <person name="Chen M.-X."/>
        </authorList>
    </citation>
    <scope>NUCLEOTIDE SEQUENCE [LARGE SCALE GENOMIC DNA]</scope>
    <source>
        <strain evidence="1 2">HICW</strain>
    </source>
</reference>
<dbReference type="EMBL" id="WYET01000004">
    <property type="protein sequence ID" value="NVN18742.1"/>
    <property type="molecule type" value="Genomic_DNA"/>
</dbReference>
<proteinExistence type="predicted"/>
<gene>
    <name evidence="1" type="ORF">GUA46_10335</name>
</gene>
<keyword evidence="2" id="KW-1185">Reference proteome</keyword>
<dbReference type="AlphaFoldDB" id="A0A850NJQ0"/>
<accession>A0A850NJQ0</accession>
<protein>
    <submittedName>
        <fullName evidence="1">Uncharacterized protein</fullName>
    </submittedName>
</protein>
<dbReference type="RefSeq" id="WP_108244465.1">
    <property type="nucleotide sequence ID" value="NZ_WYET01000004.1"/>
</dbReference>